<accession>A0ABQ8R4W0</accession>
<dbReference type="InterPro" id="IPR050314">
    <property type="entry name" value="Glycosyl_Hydrlase_18"/>
</dbReference>
<gene>
    <name evidence="4" type="primary">CHT4_3</name>
    <name evidence="4" type="ORF">NW768_009199</name>
</gene>
<dbReference type="InterPro" id="IPR017853">
    <property type="entry name" value="GH"/>
</dbReference>
<comment type="caution">
    <text evidence="4">The sequence shown here is derived from an EMBL/GenBank/DDBJ whole genome shotgun (WGS) entry which is preliminary data.</text>
</comment>
<dbReference type="Gene3D" id="3.20.20.80">
    <property type="entry name" value="Glycosidases"/>
    <property type="match status" value="1"/>
</dbReference>
<evidence type="ECO:0000259" key="3">
    <source>
        <dbReference type="PROSITE" id="PS51910"/>
    </source>
</evidence>
<sequence length="309" mass="34566">MKKVHRHLKVILSIGGWTWSDNFPSAAGTPENRIRFSKSAVTLMKDWGFDGIDIEWEYPDDDDEATNFDLLLQAVRDELDSYVSRNAAGHRFLLSIAAPAGSEKYSKLHLANISSIVDRINLMAYDYSGSWDSTSGHNANLFAYKSSTSPINTDDTIKDYIEAGVLPEKVVVGMPIYGRSFEGNLGIGKSFSDVGQGSWERGVWDYKALPKPGAEIKYDQYAQAYYSYDASIRELISYDTPDAIRRKVEYILKHGFGGSMFWEASGDKKGNESLISTSYRFLKALDASENWLNFPDSRYANIASGMIGE</sequence>
<keyword evidence="5" id="KW-1185">Reference proteome</keyword>
<dbReference type="SUPFAM" id="SSF51445">
    <property type="entry name" value="(Trans)glycosidases"/>
    <property type="match status" value="1"/>
</dbReference>
<dbReference type="Pfam" id="PF00704">
    <property type="entry name" value="Glyco_hydro_18"/>
    <property type="match status" value="1"/>
</dbReference>
<protein>
    <recommendedName>
        <fullName evidence="2">chitinase</fullName>
        <ecNumber evidence="2">3.2.1.14</ecNumber>
    </recommendedName>
</protein>
<dbReference type="Proteomes" id="UP001152024">
    <property type="component" value="Unassembled WGS sequence"/>
</dbReference>
<dbReference type="InterPro" id="IPR001223">
    <property type="entry name" value="Glyco_hydro18_cat"/>
</dbReference>
<name>A0ABQ8R4W0_FUSEQ</name>
<organism evidence="4 5">
    <name type="scientific">Fusarium equiseti</name>
    <name type="common">Fusarium scirpi</name>
    <dbReference type="NCBI Taxonomy" id="61235"/>
    <lineage>
        <taxon>Eukaryota</taxon>
        <taxon>Fungi</taxon>
        <taxon>Dikarya</taxon>
        <taxon>Ascomycota</taxon>
        <taxon>Pezizomycotina</taxon>
        <taxon>Sordariomycetes</taxon>
        <taxon>Hypocreomycetidae</taxon>
        <taxon>Hypocreales</taxon>
        <taxon>Nectriaceae</taxon>
        <taxon>Fusarium</taxon>
        <taxon>Fusarium incarnatum-equiseti species complex</taxon>
    </lineage>
</organism>
<reference evidence="4" key="1">
    <citation type="submission" date="2022-09" db="EMBL/GenBank/DDBJ databases">
        <title>Fusarium specimens isolated from Avocado Roots.</title>
        <authorList>
            <person name="Stajich J."/>
            <person name="Roper C."/>
            <person name="Heimlech-Rivalta G."/>
        </authorList>
    </citation>
    <scope>NUCLEOTIDE SEQUENCE</scope>
    <source>
        <strain evidence="4">CF00095</strain>
    </source>
</reference>
<evidence type="ECO:0000313" key="4">
    <source>
        <dbReference type="EMBL" id="KAJ4125578.1"/>
    </source>
</evidence>
<keyword evidence="4" id="KW-0378">Hydrolase</keyword>
<dbReference type="EMBL" id="JAOQBH010000014">
    <property type="protein sequence ID" value="KAJ4125578.1"/>
    <property type="molecule type" value="Genomic_DNA"/>
</dbReference>
<dbReference type="EC" id="3.2.1.14" evidence="2"/>
<dbReference type="PANTHER" id="PTHR11177">
    <property type="entry name" value="CHITINASE"/>
    <property type="match status" value="1"/>
</dbReference>
<comment type="similarity">
    <text evidence="1">Belongs to the glycosyl hydrolase 18 family. Chitinase class V subfamily.</text>
</comment>
<evidence type="ECO:0000256" key="2">
    <source>
        <dbReference type="ARBA" id="ARBA00012729"/>
    </source>
</evidence>
<dbReference type="SMART" id="SM00636">
    <property type="entry name" value="Glyco_18"/>
    <property type="match status" value="1"/>
</dbReference>
<evidence type="ECO:0000313" key="5">
    <source>
        <dbReference type="Proteomes" id="UP001152024"/>
    </source>
</evidence>
<keyword evidence="4" id="KW-0326">Glycosidase</keyword>
<dbReference type="InterPro" id="IPR011583">
    <property type="entry name" value="Chitinase_II/V-like_cat"/>
</dbReference>
<evidence type="ECO:0000256" key="1">
    <source>
        <dbReference type="ARBA" id="ARBA00008682"/>
    </source>
</evidence>
<feature type="domain" description="GH18" evidence="3">
    <location>
        <begin position="1"/>
        <end position="285"/>
    </location>
</feature>
<dbReference type="GO" id="GO:0008843">
    <property type="term" value="F:endochitinase activity"/>
    <property type="evidence" value="ECO:0007669"/>
    <property type="project" value="UniProtKB-EC"/>
</dbReference>
<proteinExistence type="inferred from homology"/>
<dbReference type="PANTHER" id="PTHR11177:SF317">
    <property type="entry name" value="CHITINASE 12-RELATED"/>
    <property type="match status" value="1"/>
</dbReference>
<dbReference type="InterPro" id="IPR029070">
    <property type="entry name" value="Chitinase_insertion_sf"/>
</dbReference>
<dbReference type="PROSITE" id="PS51910">
    <property type="entry name" value="GH18_2"/>
    <property type="match status" value="1"/>
</dbReference>
<dbReference type="SUPFAM" id="SSF54556">
    <property type="entry name" value="Chitinase insertion domain"/>
    <property type="match status" value="1"/>
</dbReference>
<dbReference type="Gene3D" id="3.10.50.10">
    <property type="match status" value="1"/>
</dbReference>